<dbReference type="HAMAP" id="MF_01331_B">
    <property type="entry name" value="Ribosomal_uL22_B"/>
    <property type="match status" value="1"/>
</dbReference>
<keyword evidence="2" id="KW-0699">rRNA-binding</keyword>
<dbReference type="NCBIfam" id="TIGR01044">
    <property type="entry name" value="rplV_bact"/>
    <property type="match status" value="1"/>
</dbReference>
<gene>
    <name evidence="6" type="ORF">MNBD_GAMMA21-489</name>
</gene>
<dbReference type="InterPro" id="IPR047867">
    <property type="entry name" value="Ribosomal_uL22_bac/org-type"/>
</dbReference>
<keyword evidence="4 6" id="KW-0689">Ribosomal protein</keyword>
<evidence type="ECO:0000256" key="2">
    <source>
        <dbReference type="ARBA" id="ARBA00022730"/>
    </source>
</evidence>
<evidence type="ECO:0000256" key="5">
    <source>
        <dbReference type="ARBA" id="ARBA00023274"/>
    </source>
</evidence>
<proteinExistence type="inferred from homology"/>
<dbReference type="CDD" id="cd00336">
    <property type="entry name" value="Ribosomal_L22"/>
    <property type="match status" value="1"/>
</dbReference>
<protein>
    <submittedName>
        <fullName evidence="6">LSU ribosomal protein L22p (L17e)</fullName>
    </submittedName>
</protein>
<evidence type="ECO:0000256" key="4">
    <source>
        <dbReference type="ARBA" id="ARBA00022980"/>
    </source>
</evidence>
<dbReference type="PANTHER" id="PTHR13501">
    <property type="entry name" value="CHLOROPLAST 50S RIBOSOMAL PROTEIN L22-RELATED"/>
    <property type="match status" value="1"/>
</dbReference>
<dbReference type="Pfam" id="PF00237">
    <property type="entry name" value="Ribosomal_L22"/>
    <property type="match status" value="1"/>
</dbReference>
<accession>A0A3B1ANF6</accession>
<keyword evidence="5" id="KW-0687">Ribonucleoprotein</keyword>
<dbReference type="AlphaFoldDB" id="A0A3B1ANF6"/>
<dbReference type="GO" id="GO:0006412">
    <property type="term" value="P:translation"/>
    <property type="evidence" value="ECO:0007669"/>
    <property type="project" value="InterPro"/>
</dbReference>
<dbReference type="InterPro" id="IPR018260">
    <property type="entry name" value="Ribosomal_uL22_CS"/>
</dbReference>
<dbReference type="InterPro" id="IPR036394">
    <property type="entry name" value="Ribosomal_uL22_sf"/>
</dbReference>
<dbReference type="GO" id="GO:0022625">
    <property type="term" value="C:cytosolic large ribosomal subunit"/>
    <property type="evidence" value="ECO:0007669"/>
    <property type="project" value="TreeGrafter"/>
</dbReference>
<organism evidence="6">
    <name type="scientific">hydrothermal vent metagenome</name>
    <dbReference type="NCBI Taxonomy" id="652676"/>
    <lineage>
        <taxon>unclassified sequences</taxon>
        <taxon>metagenomes</taxon>
        <taxon>ecological metagenomes</taxon>
    </lineage>
</organism>
<dbReference type="GO" id="GO:0003735">
    <property type="term" value="F:structural constituent of ribosome"/>
    <property type="evidence" value="ECO:0007669"/>
    <property type="project" value="InterPro"/>
</dbReference>
<keyword evidence="3" id="KW-0694">RNA-binding</keyword>
<dbReference type="PROSITE" id="PS00464">
    <property type="entry name" value="RIBOSOMAL_L22"/>
    <property type="match status" value="1"/>
</dbReference>
<evidence type="ECO:0000313" key="6">
    <source>
        <dbReference type="EMBL" id="VAW95454.1"/>
    </source>
</evidence>
<dbReference type="GO" id="GO:0019843">
    <property type="term" value="F:rRNA binding"/>
    <property type="evidence" value="ECO:0007669"/>
    <property type="project" value="UniProtKB-KW"/>
</dbReference>
<dbReference type="SUPFAM" id="SSF54843">
    <property type="entry name" value="Ribosomal protein L22"/>
    <property type="match status" value="1"/>
</dbReference>
<evidence type="ECO:0000256" key="3">
    <source>
        <dbReference type="ARBA" id="ARBA00022884"/>
    </source>
</evidence>
<dbReference type="EMBL" id="UOFR01000033">
    <property type="protein sequence ID" value="VAW95454.1"/>
    <property type="molecule type" value="Genomic_DNA"/>
</dbReference>
<comment type="similarity">
    <text evidence="1">Belongs to the universal ribosomal protein uL22 family.</text>
</comment>
<dbReference type="PANTHER" id="PTHR13501:SF8">
    <property type="entry name" value="LARGE RIBOSOMAL SUBUNIT PROTEIN UL22M"/>
    <property type="match status" value="1"/>
</dbReference>
<dbReference type="InterPro" id="IPR005727">
    <property type="entry name" value="Ribosomal_uL22_bac/chlpt-type"/>
</dbReference>
<sequence length="110" mass="12186">MEVAAKLKHAKISAQKVRLVADQVRGKPVEQALQLLAFSPKKAAAIIKKVLESAIANAEHNEGADIDELKVSRIFIDEGPSMRRWRARAKGRVNHIIKRTSHLTVMVGDN</sequence>
<dbReference type="Gene3D" id="3.90.470.10">
    <property type="entry name" value="Ribosomal protein L22/L17"/>
    <property type="match status" value="1"/>
</dbReference>
<reference evidence="6" key="1">
    <citation type="submission" date="2018-06" db="EMBL/GenBank/DDBJ databases">
        <authorList>
            <person name="Zhirakovskaya E."/>
        </authorList>
    </citation>
    <scope>NUCLEOTIDE SEQUENCE</scope>
</reference>
<dbReference type="FunFam" id="3.90.470.10:FF:000001">
    <property type="entry name" value="50S ribosomal protein L22"/>
    <property type="match status" value="1"/>
</dbReference>
<dbReference type="InterPro" id="IPR001063">
    <property type="entry name" value="Ribosomal_uL22"/>
</dbReference>
<name>A0A3B1ANF6_9ZZZZ</name>
<evidence type="ECO:0000256" key="1">
    <source>
        <dbReference type="ARBA" id="ARBA00009451"/>
    </source>
</evidence>